<evidence type="ECO:0000256" key="8">
    <source>
        <dbReference type="ARBA" id="ARBA00023065"/>
    </source>
</evidence>
<evidence type="ECO:0000256" key="6">
    <source>
        <dbReference type="ARBA" id="ARBA00022781"/>
    </source>
</evidence>
<dbReference type="Gene3D" id="1.20.120.220">
    <property type="entry name" value="ATP synthase, F0 complex, subunit A"/>
    <property type="match status" value="1"/>
</dbReference>
<dbReference type="PANTHER" id="PTHR11410:SF0">
    <property type="entry name" value="ATP SYNTHASE SUBUNIT A"/>
    <property type="match status" value="1"/>
</dbReference>
<keyword evidence="8" id="KW-0406">Ion transport</keyword>
<dbReference type="PRINTS" id="PR00123">
    <property type="entry name" value="ATPASEA"/>
</dbReference>
<dbReference type="GO" id="GO:0046933">
    <property type="term" value="F:proton-transporting ATP synthase activity, rotational mechanism"/>
    <property type="evidence" value="ECO:0007669"/>
    <property type="project" value="TreeGrafter"/>
</dbReference>
<feature type="transmembrane region" description="Helical" evidence="12">
    <location>
        <begin position="98"/>
        <end position="118"/>
    </location>
</feature>
<sequence>MMTNLFSSFDPSNNSLLALNWMSTMIFIIIIPCSFWVFKSRSHKVFNTILTNLNSEFSNIMNNLNKSSILMFMSIFMIILVNNIMGLFPYIFTSTSHMLMTISIALPMWLSLNLYGWVNKTTNMFEHLVPAGTPSMLMPFMVCIESISNVIRPGTLAIRLAANMIAGHLLLTLLGNLGNKINELMLITMLSIQMLLFILEWAVSIIQAYVFAVLITLYSSEIH</sequence>
<keyword evidence="10" id="KW-0066">ATP synthesis</keyword>
<dbReference type="InterPro" id="IPR045083">
    <property type="entry name" value="ATP_synth_F0_asu_bact/mt"/>
</dbReference>
<evidence type="ECO:0000256" key="5">
    <source>
        <dbReference type="ARBA" id="ARBA00022692"/>
    </source>
</evidence>
<evidence type="ECO:0000256" key="9">
    <source>
        <dbReference type="ARBA" id="ARBA00023136"/>
    </source>
</evidence>
<organism evidence="13">
    <name type="scientific">Eucriotettix oculatus</name>
    <dbReference type="NCBI Taxonomy" id="470944"/>
    <lineage>
        <taxon>Eukaryota</taxon>
        <taxon>Metazoa</taxon>
        <taxon>Ecdysozoa</taxon>
        <taxon>Arthropoda</taxon>
        <taxon>Hexapoda</taxon>
        <taxon>Insecta</taxon>
        <taxon>Pterygota</taxon>
        <taxon>Neoptera</taxon>
        <taxon>Polyneoptera</taxon>
        <taxon>Orthoptera</taxon>
        <taxon>Caelifera</taxon>
        <taxon>Acrididea</taxon>
        <taxon>Tetrigoidea</taxon>
        <taxon>Tetrigidae</taxon>
        <taxon>Scelimeninae</taxon>
        <taxon>Eucriotettix</taxon>
    </lineage>
</organism>
<keyword evidence="3" id="KW-0813">Transport</keyword>
<accession>A0A7U3QC73</accession>
<evidence type="ECO:0000256" key="11">
    <source>
        <dbReference type="RuleBase" id="RU004450"/>
    </source>
</evidence>
<proteinExistence type="inferred from homology"/>
<reference evidence="13" key="1">
    <citation type="submission" date="2020-03" db="EMBL/GenBank/DDBJ databases">
        <title>The mitochondrial genomes of eight Scelimeninae species (Orthoptera: Tetrigoidea): deep insights into structural characteristics and phylogenetic implications.</title>
        <authorList>
            <person name="Li R."/>
            <person name="Li X.-D."/>
        </authorList>
    </citation>
    <scope>NUCLEOTIDE SEQUENCE</scope>
</reference>
<evidence type="ECO:0000256" key="12">
    <source>
        <dbReference type="SAM" id="Phobius"/>
    </source>
</evidence>
<dbReference type="PANTHER" id="PTHR11410">
    <property type="entry name" value="ATP SYNTHASE SUBUNIT A"/>
    <property type="match status" value="1"/>
</dbReference>
<dbReference type="Pfam" id="PF00119">
    <property type="entry name" value="ATP-synt_A"/>
    <property type="match status" value="1"/>
</dbReference>
<dbReference type="CDD" id="cd00310">
    <property type="entry name" value="ATP-synt_Fo_a_6"/>
    <property type="match status" value="1"/>
</dbReference>
<dbReference type="PROSITE" id="PS00449">
    <property type="entry name" value="ATPASE_A"/>
    <property type="match status" value="1"/>
</dbReference>
<evidence type="ECO:0000313" key="13">
    <source>
        <dbReference type="EMBL" id="QPK42102.1"/>
    </source>
</evidence>
<evidence type="ECO:0000256" key="2">
    <source>
        <dbReference type="ARBA" id="ARBA00006810"/>
    </source>
</evidence>
<name>A0A7U3QC73_9ORTH</name>
<dbReference type="GO" id="GO:0005743">
    <property type="term" value="C:mitochondrial inner membrane"/>
    <property type="evidence" value="ECO:0007669"/>
    <property type="project" value="UniProtKB-SubCell"/>
</dbReference>
<evidence type="ECO:0000256" key="4">
    <source>
        <dbReference type="ARBA" id="ARBA00022547"/>
    </source>
</evidence>
<comment type="similarity">
    <text evidence="2">Belongs to the ATPase A chain family.</text>
</comment>
<dbReference type="InterPro" id="IPR023011">
    <property type="entry name" value="ATP_synth_F0_asu_AS"/>
</dbReference>
<evidence type="ECO:0000256" key="10">
    <source>
        <dbReference type="ARBA" id="ARBA00023310"/>
    </source>
</evidence>
<dbReference type="NCBIfam" id="TIGR01131">
    <property type="entry name" value="ATP_synt_6_or_A"/>
    <property type="match status" value="1"/>
</dbReference>
<feature type="transmembrane region" description="Helical" evidence="12">
    <location>
        <begin position="194"/>
        <end position="218"/>
    </location>
</feature>
<keyword evidence="5 12" id="KW-0812">Transmembrane</keyword>
<dbReference type="SUPFAM" id="SSF81336">
    <property type="entry name" value="F1F0 ATP synthase subunit A"/>
    <property type="match status" value="1"/>
</dbReference>
<evidence type="ECO:0000256" key="1">
    <source>
        <dbReference type="ARBA" id="ARBA00004141"/>
    </source>
</evidence>
<dbReference type="AlphaFoldDB" id="A0A7U3QC73"/>
<evidence type="ECO:0000256" key="3">
    <source>
        <dbReference type="ARBA" id="ARBA00022448"/>
    </source>
</evidence>
<keyword evidence="13" id="KW-0496">Mitochondrion</keyword>
<gene>
    <name evidence="13" type="primary">ATP6</name>
</gene>
<geneLocation type="mitochondrion" evidence="13"/>
<keyword evidence="7 12" id="KW-1133">Transmembrane helix</keyword>
<evidence type="ECO:0000256" key="7">
    <source>
        <dbReference type="ARBA" id="ARBA00022989"/>
    </source>
</evidence>
<keyword evidence="9 12" id="KW-0472">Membrane</keyword>
<keyword evidence="6" id="KW-0375">Hydrogen ion transport</keyword>
<dbReference type="GO" id="GO:0045259">
    <property type="term" value="C:proton-transporting ATP synthase complex"/>
    <property type="evidence" value="ECO:0007669"/>
    <property type="project" value="UniProtKB-KW"/>
</dbReference>
<comment type="subcellular location">
    <subcellularLocation>
        <location evidence="1">Membrane</location>
        <topology evidence="1">Multi-pass membrane protein</topology>
    </subcellularLocation>
    <subcellularLocation>
        <location evidence="11">Mitochondrion inner membrane</location>
        <topology evidence="11">Multi-pass membrane protein</topology>
    </subcellularLocation>
</comment>
<dbReference type="InterPro" id="IPR000568">
    <property type="entry name" value="ATP_synth_F0_asu"/>
</dbReference>
<dbReference type="InterPro" id="IPR035908">
    <property type="entry name" value="F0_ATP_A_sf"/>
</dbReference>
<keyword evidence="4" id="KW-0138">CF(0)</keyword>
<dbReference type="EMBL" id="MT162546">
    <property type="protein sequence ID" value="QPK42102.1"/>
    <property type="molecule type" value="Genomic_DNA"/>
</dbReference>
<feature type="transmembrane region" description="Helical" evidence="12">
    <location>
        <begin position="69"/>
        <end position="92"/>
    </location>
</feature>
<protein>
    <recommendedName>
        <fullName evidence="11">ATP synthase subunit a</fullName>
    </recommendedName>
</protein>
<feature type="transmembrane region" description="Helical" evidence="12">
    <location>
        <begin position="20"/>
        <end position="38"/>
    </location>
</feature>